<dbReference type="InterPro" id="IPR023214">
    <property type="entry name" value="HAD_sf"/>
</dbReference>
<dbReference type="InterPro" id="IPR006439">
    <property type="entry name" value="HAD-SF_hydro_IA"/>
</dbReference>
<evidence type="ECO:0000313" key="3">
    <source>
        <dbReference type="Proteomes" id="UP000214975"/>
    </source>
</evidence>
<dbReference type="GO" id="GO:0005829">
    <property type="term" value="C:cytosol"/>
    <property type="evidence" value="ECO:0007669"/>
    <property type="project" value="TreeGrafter"/>
</dbReference>
<evidence type="ECO:0000313" key="1">
    <source>
        <dbReference type="EMBL" id="AST56601.1"/>
    </source>
</evidence>
<dbReference type="PANTHER" id="PTHR43434:SF26">
    <property type="entry name" value="PYROPHOSPHATASE PPAX"/>
    <property type="match status" value="1"/>
</dbReference>
<evidence type="ECO:0000313" key="2">
    <source>
        <dbReference type="EMBL" id="OXT05319.1"/>
    </source>
</evidence>
<dbReference type="SFLD" id="SFLDG01135">
    <property type="entry name" value="C1.5.6:_HAD__Beta-PGM__Phospha"/>
    <property type="match status" value="1"/>
</dbReference>
<dbReference type="Gene3D" id="1.10.150.240">
    <property type="entry name" value="Putative phosphatase, domain 2"/>
    <property type="match status" value="1"/>
</dbReference>
<organism evidence="2 4">
    <name type="scientific">Thermoanaerobacterium thermosaccharolyticum</name>
    <name type="common">Clostridium thermosaccharolyticum</name>
    <dbReference type="NCBI Taxonomy" id="1517"/>
    <lineage>
        <taxon>Bacteria</taxon>
        <taxon>Bacillati</taxon>
        <taxon>Bacillota</taxon>
        <taxon>Clostridia</taxon>
        <taxon>Thermoanaerobacterales</taxon>
        <taxon>Thermoanaerobacteraceae</taxon>
        <taxon>Thermoanaerobacterium</taxon>
    </lineage>
</organism>
<dbReference type="Proteomes" id="UP000215301">
    <property type="component" value="Unassembled WGS sequence"/>
</dbReference>
<dbReference type="EMBL" id="CP016893">
    <property type="protein sequence ID" value="AST56601.1"/>
    <property type="molecule type" value="Genomic_DNA"/>
</dbReference>
<dbReference type="InterPro" id="IPR050155">
    <property type="entry name" value="HAD-like_hydrolase_sf"/>
</dbReference>
<dbReference type="GO" id="GO:0006281">
    <property type="term" value="P:DNA repair"/>
    <property type="evidence" value="ECO:0007669"/>
    <property type="project" value="TreeGrafter"/>
</dbReference>
<dbReference type="NCBIfam" id="TIGR01549">
    <property type="entry name" value="HAD-SF-IA-v1"/>
    <property type="match status" value="1"/>
</dbReference>
<evidence type="ECO:0000313" key="4">
    <source>
        <dbReference type="Proteomes" id="UP000215301"/>
    </source>
</evidence>
<dbReference type="RefSeq" id="WP_094046627.1">
    <property type="nucleotide sequence ID" value="NZ_CP016893.1"/>
</dbReference>
<name>A0A231VAZ1_THETR</name>
<dbReference type="Gene3D" id="3.40.50.1000">
    <property type="entry name" value="HAD superfamily/HAD-like"/>
    <property type="match status" value="1"/>
</dbReference>
<dbReference type="Pfam" id="PF13419">
    <property type="entry name" value="HAD_2"/>
    <property type="match status" value="1"/>
</dbReference>
<dbReference type="GO" id="GO:0008967">
    <property type="term" value="F:phosphoglycolate phosphatase activity"/>
    <property type="evidence" value="ECO:0007669"/>
    <property type="project" value="TreeGrafter"/>
</dbReference>
<keyword evidence="1" id="KW-0378">Hydrolase</keyword>
<dbReference type="SFLD" id="SFLDS00003">
    <property type="entry name" value="Haloacid_Dehalogenase"/>
    <property type="match status" value="1"/>
</dbReference>
<proteinExistence type="predicted"/>
<reference evidence="2 4" key="2">
    <citation type="submission" date="2017-06" db="EMBL/GenBank/DDBJ databases">
        <title>Isolation and characterization of a thermophilic and butanogenic Thermoanaerobacterium thermosaccharolyticum M5 capable of efficient degradation of hemicellulose.</title>
        <authorList>
            <person name="Xin F."/>
            <person name="Jiang Y."/>
        </authorList>
    </citation>
    <scope>NUCLEOTIDE SEQUENCE [LARGE SCALE GENOMIC DNA]</scope>
    <source>
        <strain evidence="2 4">M5</strain>
    </source>
</reference>
<dbReference type="InterPro" id="IPR036412">
    <property type="entry name" value="HAD-like_sf"/>
</dbReference>
<dbReference type="EMBL" id="NKHD01000056">
    <property type="protein sequence ID" value="OXT05319.1"/>
    <property type="molecule type" value="Genomic_DNA"/>
</dbReference>
<dbReference type="PANTHER" id="PTHR43434">
    <property type="entry name" value="PHOSPHOGLYCOLATE PHOSPHATASE"/>
    <property type="match status" value="1"/>
</dbReference>
<dbReference type="SFLD" id="SFLDG01129">
    <property type="entry name" value="C1.5:_HAD__Beta-PGM__Phosphata"/>
    <property type="match status" value="1"/>
</dbReference>
<accession>A0A231VAZ1</accession>
<dbReference type="InterPro" id="IPR041492">
    <property type="entry name" value="HAD_2"/>
</dbReference>
<dbReference type="Proteomes" id="UP000214975">
    <property type="component" value="Chromosome"/>
</dbReference>
<gene>
    <name evidence="2" type="ORF">CE561_12730</name>
    <name evidence="1" type="ORF">Thert_00390</name>
</gene>
<dbReference type="AlphaFoldDB" id="A0A231VAZ1"/>
<reference evidence="1 3" key="1">
    <citation type="submission" date="2016-08" db="EMBL/GenBank/DDBJ databases">
        <title>A novel genetic cassette of butanologenic Thermoanaerobacterium thermosaccharolyticum that directly convert cellulose to butanol.</title>
        <authorList>
            <person name="Li T."/>
            <person name="He J."/>
        </authorList>
    </citation>
    <scope>NUCLEOTIDE SEQUENCE [LARGE SCALE GENOMIC DNA]</scope>
    <source>
        <strain evidence="1 3">TG57</strain>
    </source>
</reference>
<dbReference type="InterPro" id="IPR023198">
    <property type="entry name" value="PGP-like_dom2"/>
</dbReference>
<sequence>MHQKKCVLFDVDGTLVDTEEATVEALKITMKKLYNKEYTNNELNFAVGLPGKHTLHKLGIENIDDTLRFWGEQIREFSNKVMLYPQIEETLDNLKDKNIKLGIVTSRYDYEVKEDIILNKVLHYFDVIVTYNESLKPKPYPDQLLKALKEFKIDPDDAVYVGDTPYDYGCAKGGNVDFILANWGNVDRRDNFDDKNIKMCNKPLDLLDYIIGG</sequence>
<protein>
    <submittedName>
        <fullName evidence="1 2">Haloacid dehalogenase</fullName>
    </submittedName>
</protein>
<dbReference type="SUPFAM" id="SSF56784">
    <property type="entry name" value="HAD-like"/>
    <property type="match status" value="1"/>
</dbReference>